<keyword evidence="3" id="KW-1185">Reference proteome</keyword>
<gene>
    <name evidence="2" type="ORF">LSALG_LOCUS31108</name>
</gene>
<name>A0AA36ED28_LACSI</name>
<accession>A0AA36ED28</accession>
<dbReference type="Proteomes" id="UP001177003">
    <property type="component" value="Chromosome 6"/>
</dbReference>
<keyword evidence="1" id="KW-0812">Transmembrane</keyword>
<proteinExistence type="predicted"/>
<protein>
    <submittedName>
        <fullName evidence="2">Uncharacterized protein</fullName>
    </submittedName>
</protein>
<evidence type="ECO:0000313" key="2">
    <source>
        <dbReference type="EMBL" id="CAI9292001.1"/>
    </source>
</evidence>
<keyword evidence="1" id="KW-0472">Membrane</keyword>
<organism evidence="2 3">
    <name type="scientific">Lactuca saligna</name>
    <name type="common">Willowleaf lettuce</name>
    <dbReference type="NCBI Taxonomy" id="75948"/>
    <lineage>
        <taxon>Eukaryota</taxon>
        <taxon>Viridiplantae</taxon>
        <taxon>Streptophyta</taxon>
        <taxon>Embryophyta</taxon>
        <taxon>Tracheophyta</taxon>
        <taxon>Spermatophyta</taxon>
        <taxon>Magnoliopsida</taxon>
        <taxon>eudicotyledons</taxon>
        <taxon>Gunneridae</taxon>
        <taxon>Pentapetalae</taxon>
        <taxon>asterids</taxon>
        <taxon>campanulids</taxon>
        <taxon>Asterales</taxon>
        <taxon>Asteraceae</taxon>
        <taxon>Cichorioideae</taxon>
        <taxon>Cichorieae</taxon>
        <taxon>Lactucinae</taxon>
        <taxon>Lactuca</taxon>
    </lineage>
</organism>
<reference evidence="2" key="1">
    <citation type="submission" date="2023-04" db="EMBL/GenBank/DDBJ databases">
        <authorList>
            <person name="Vijverberg K."/>
            <person name="Xiong W."/>
            <person name="Schranz E."/>
        </authorList>
    </citation>
    <scope>NUCLEOTIDE SEQUENCE</scope>
</reference>
<dbReference type="EMBL" id="OX465082">
    <property type="protein sequence ID" value="CAI9292001.1"/>
    <property type="molecule type" value="Genomic_DNA"/>
</dbReference>
<evidence type="ECO:0000313" key="3">
    <source>
        <dbReference type="Proteomes" id="UP001177003"/>
    </source>
</evidence>
<feature type="transmembrane region" description="Helical" evidence="1">
    <location>
        <begin position="52"/>
        <end position="76"/>
    </location>
</feature>
<keyword evidence="1" id="KW-1133">Transmembrane helix</keyword>
<sequence length="103" mass="11151">MLSTGKLLYHNRVGPDKLIFSYASNERTFMECRFSGIAAAKMSGNGHMGMEVIKICMVVHFVASGLLLLGVTITMVDEVGSVGRDEAIVGGMTRCCRCNRGEC</sequence>
<evidence type="ECO:0000256" key="1">
    <source>
        <dbReference type="SAM" id="Phobius"/>
    </source>
</evidence>
<dbReference type="AlphaFoldDB" id="A0AA36ED28"/>